<feature type="compositionally biased region" description="Basic and acidic residues" evidence="1">
    <location>
        <begin position="137"/>
        <end position="149"/>
    </location>
</feature>
<name>A0A6A5JWY8_9PLEO</name>
<dbReference type="OrthoDB" id="3945665at2759"/>
<feature type="compositionally biased region" description="Basic and acidic residues" evidence="1">
    <location>
        <begin position="364"/>
        <end position="374"/>
    </location>
</feature>
<evidence type="ECO:0000313" key="3">
    <source>
        <dbReference type="Proteomes" id="UP000800040"/>
    </source>
</evidence>
<keyword evidence="3" id="KW-1185">Reference proteome</keyword>
<feature type="compositionally biased region" description="Basic and acidic residues" evidence="1">
    <location>
        <begin position="302"/>
        <end position="311"/>
    </location>
</feature>
<sequence length="434" mass="46462">MMGVGAGTARRLLKVYSWRRPRSQAHSPRIMDSFAFWTAEQISDFFDSVPDPYPESFLFGHLWSDAVAKTEPVLNAQKPQFSLSPWLNVDMSPYFRTEGMAASQADGDDGAGEVLTHELPTESAVHMPNEAPEEMTVAERDCTSGRNSDECSTLDVPSEAPADTRTESEAVVTPRRTPTGDGKAAGPGGDYEFDSAINRDTPLSTLGEVDSLTRGNTRQRSGSEARGEPITGPSSDGRAEAPSATLGEDGKATAQGLALATSCEAPSNPQHEAMCARQPATSESPPDPAAEKEKAAVAQEAVKPRLDDRPGIRAGELEEGTDPGSPPVMLPDVDEMSRTEAAQAEYELCAAAFIYIFITRHSENGESTQDRDSATDEPSAAVLCNSDSPEDAERGEMENSTDETITVCRTEQTCRPSDQGNLERGSQGTALDQP</sequence>
<gene>
    <name evidence="2" type="ORF">BDW02DRAFT_240097</name>
</gene>
<reference evidence="2" key="1">
    <citation type="submission" date="2020-01" db="EMBL/GenBank/DDBJ databases">
        <authorList>
            <consortium name="DOE Joint Genome Institute"/>
            <person name="Haridas S."/>
            <person name="Albert R."/>
            <person name="Binder M."/>
            <person name="Bloem J."/>
            <person name="Labutti K."/>
            <person name="Salamov A."/>
            <person name="Andreopoulos B."/>
            <person name="Baker S.E."/>
            <person name="Barry K."/>
            <person name="Bills G."/>
            <person name="Bluhm B.H."/>
            <person name="Cannon C."/>
            <person name="Castanera R."/>
            <person name="Culley D.E."/>
            <person name="Daum C."/>
            <person name="Ezra D."/>
            <person name="Gonzalez J.B."/>
            <person name="Henrissat B."/>
            <person name="Kuo A."/>
            <person name="Liang C."/>
            <person name="Lipzen A."/>
            <person name="Lutzoni F."/>
            <person name="Magnuson J."/>
            <person name="Mondo S."/>
            <person name="Nolan M."/>
            <person name="Ohm R."/>
            <person name="Pangilinan J."/>
            <person name="Park H.-J."/>
            <person name="Ramirez L."/>
            <person name="Alfaro M."/>
            <person name="Sun H."/>
            <person name="Tritt A."/>
            <person name="Yoshinaga Y."/>
            <person name="Zwiers L.-H."/>
            <person name="Turgeon B.G."/>
            <person name="Goodwin S.B."/>
            <person name="Spatafora J.W."/>
            <person name="Crous P.W."/>
            <person name="Grigoriev I.V."/>
        </authorList>
    </citation>
    <scope>NUCLEOTIDE SEQUENCE</scope>
    <source>
        <strain evidence="2">P77</strain>
    </source>
</reference>
<feature type="region of interest" description="Disordered" evidence="1">
    <location>
        <begin position="126"/>
        <end position="338"/>
    </location>
</feature>
<proteinExistence type="predicted"/>
<accession>A0A6A5JWY8</accession>
<feature type="compositionally biased region" description="Polar residues" evidence="1">
    <location>
        <begin position="402"/>
        <end position="434"/>
    </location>
</feature>
<evidence type="ECO:0000313" key="2">
    <source>
        <dbReference type="EMBL" id="KAF1828421.1"/>
    </source>
</evidence>
<dbReference type="EMBL" id="ML975550">
    <property type="protein sequence ID" value="KAF1828421.1"/>
    <property type="molecule type" value="Genomic_DNA"/>
</dbReference>
<dbReference type="Proteomes" id="UP000800040">
    <property type="component" value="Unassembled WGS sequence"/>
</dbReference>
<protein>
    <submittedName>
        <fullName evidence="2">Uncharacterized protein</fullName>
    </submittedName>
</protein>
<evidence type="ECO:0000256" key="1">
    <source>
        <dbReference type="SAM" id="MobiDB-lite"/>
    </source>
</evidence>
<dbReference type="AlphaFoldDB" id="A0A6A5JWY8"/>
<feature type="region of interest" description="Disordered" evidence="1">
    <location>
        <begin position="364"/>
        <end position="434"/>
    </location>
</feature>
<organism evidence="2 3">
    <name type="scientific">Decorospora gaudefroyi</name>
    <dbReference type="NCBI Taxonomy" id="184978"/>
    <lineage>
        <taxon>Eukaryota</taxon>
        <taxon>Fungi</taxon>
        <taxon>Dikarya</taxon>
        <taxon>Ascomycota</taxon>
        <taxon>Pezizomycotina</taxon>
        <taxon>Dothideomycetes</taxon>
        <taxon>Pleosporomycetidae</taxon>
        <taxon>Pleosporales</taxon>
        <taxon>Pleosporineae</taxon>
        <taxon>Pleosporaceae</taxon>
        <taxon>Decorospora</taxon>
    </lineage>
</organism>